<gene>
    <name evidence="1" type="ORF">CY0110_19977</name>
</gene>
<organism evidence="1 2">
    <name type="scientific">Crocosphaera chwakensis CCY0110</name>
    <dbReference type="NCBI Taxonomy" id="391612"/>
    <lineage>
        <taxon>Bacteria</taxon>
        <taxon>Bacillati</taxon>
        <taxon>Cyanobacteriota</taxon>
        <taxon>Cyanophyceae</taxon>
        <taxon>Oscillatoriophycideae</taxon>
        <taxon>Chroococcales</taxon>
        <taxon>Aphanothecaceae</taxon>
        <taxon>Crocosphaera</taxon>
        <taxon>Crocosphaera chwakensis</taxon>
    </lineage>
</organism>
<accession>A3IJX7</accession>
<sequence length="26" mass="3042">MSTGCGYYWPINYYRVLIIGIWDISG</sequence>
<name>A3IJX7_9CHRO</name>
<protein>
    <submittedName>
        <fullName evidence="1">Uncharacterized protein</fullName>
    </submittedName>
</protein>
<comment type="caution">
    <text evidence="1">The sequence shown here is derived from an EMBL/GenBank/DDBJ whole genome shotgun (WGS) entry which is preliminary data.</text>
</comment>
<reference evidence="1 2" key="1">
    <citation type="submission" date="2007-03" db="EMBL/GenBank/DDBJ databases">
        <authorList>
            <person name="Stal L."/>
            <person name="Ferriera S."/>
            <person name="Johnson J."/>
            <person name="Kravitz S."/>
            <person name="Beeson K."/>
            <person name="Sutton G."/>
            <person name="Rogers Y.-H."/>
            <person name="Friedman R."/>
            <person name="Frazier M."/>
            <person name="Venter J.C."/>
        </authorList>
    </citation>
    <scope>NUCLEOTIDE SEQUENCE [LARGE SCALE GENOMIC DNA]</scope>
    <source>
        <strain evidence="1 2">CCY0110</strain>
    </source>
</reference>
<evidence type="ECO:0000313" key="2">
    <source>
        <dbReference type="Proteomes" id="UP000003781"/>
    </source>
</evidence>
<dbReference type="EMBL" id="AAXW01000002">
    <property type="protein sequence ID" value="EAZ94109.1"/>
    <property type="molecule type" value="Genomic_DNA"/>
</dbReference>
<dbReference type="AlphaFoldDB" id="A3IJX7"/>
<proteinExistence type="predicted"/>
<dbReference type="Proteomes" id="UP000003781">
    <property type="component" value="Unassembled WGS sequence"/>
</dbReference>
<keyword evidence="2" id="KW-1185">Reference proteome</keyword>
<evidence type="ECO:0000313" key="1">
    <source>
        <dbReference type="EMBL" id="EAZ94109.1"/>
    </source>
</evidence>